<organism evidence="1 2">
    <name type="scientific">Coffea arabica</name>
    <name type="common">Arabian coffee</name>
    <dbReference type="NCBI Taxonomy" id="13443"/>
    <lineage>
        <taxon>Eukaryota</taxon>
        <taxon>Viridiplantae</taxon>
        <taxon>Streptophyta</taxon>
        <taxon>Embryophyta</taxon>
        <taxon>Tracheophyta</taxon>
        <taxon>Spermatophyta</taxon>
        <taxon>Magnoliopsida</taxon>
        <taxon>eudicotyledons</taxon>
        <taxon>Gunneridae</taxon>
        <taxon>Pentapetalae</taxon>
        <taxon>asterids</taxon>
        <taxon>lamiids</taxon>
        <taxon>Gentianales</taxon>
        <taxon>Rubiaceae</taxon>
        <taxon>Ixoroideae</taxon>
        <taxon>Gardenieae complex</taxon>
        <taxon>Bertiereae - Coffeeae clade</taxon>
        <taxon>Coffeeae</taxon>
        <taxon>Coffea</taxon>
    </lineage>
</organism>
<dbReference type="AlphaFoldDB" id="A0A6P6U7T5"/>
<gene>
    <name evidence="2" type="primary">LOC113708404</name>
</gene>
<evidence type="ECO:0008006" key="3">
    <source>
        <dbReference type="Google" id="ProtNLM"/>
    </source>
</evidence>
<dbReference type="InterPro" id="IPR021109">
    <property type="entry name" value="Peptidase_aspartic_dom_sf"/>
</dbReference>
<proteinExistence type="predicted"/>
<dbReference type="Gene3D" id="2.40.70.10">
    <property type="entry name" value="Acid Proteases"/>
    <property type="match status" value="1"/>
</dbReference>
<dbReference type="PANTHER" id="PTHR33067:SF15">
    <property type="entry name" value="RNA-DIRECTED DNA POLYMERASE"/>
    <property type="match status" value="1"/>
</dbReference>
<evidence type="ECO:0000313" key="2">
    <source>
        <dbReference type="RefSeq" id="XP_027086663.2"/>
    </source>
</evidence>
<dbReference type="Proteomes" id="UP001652660">
    <property type="component" value="Chromosome 9e"/>
</dbReference>
<dbReference type="RefSeq" id="XP_027086663.2">
    <property type="nucleotide sequence ID" value="XM_027230862.2"/>
</dbReference>
<accession>A0A6P6U7T5</accession>
<reference evidence="1" key="1">
    <citation type="journal article" date="2025" name="Foods">
        <title>Unveiling the Microbial Signatures of Arabica Coffee Cherries: Insights into Ripeness Specific Diversity, Functional Traits, and Implications for Quality and Safety.</title>
        <authorList>
            <consortium name="RefSeq"/>
            <person name="Tenea G.N."/>
            <person name="Cifuentes V."/>
            <person name="Reyes P."/>
            <person name="Cevallos-Vallejos M."/>
        </authorList>
    </citation>
    <scope>NUCLEOTIDE SEQUENCE [LARGE SCALE GENOMIC DNA]</scope>
</reference>
<dbReference type="PANTHER" id="PTHR33067">
    <property type="entry name" value="RNA-DIRECTED DNA POLYMERASE-RELATED"/>
    <property type="match status" value="1"/>
</dbReference>
<dbReference type="GeneID" id="113708404"/>
<sequence>MLDLGVSINVMPKTVYASLNLGLLKQIEKIIQLADRSNTYPDRLIEDVLIQVNELVFSTDFYVLNIDYENFMNLSPIILGRPFLSTAHTKIDVNKGTLTMEFDGEIVHSNIFKAMRYPTETDSVCSASVINLDL</sequence>
<keyword evidence="1" id="KW-1185">Reference proteome</keyword>
<evidence type="ECO:0000313" key="1">
    <source>
        <dbReference type="Proteomes" id="UP001652660"/>
    </source>
</evidence>
<protein>
    <recommendedName>
        <fullName evidence="3">BPI/LBP family protein At1g04970</fullName>
    </recommendedName>
</protein>
<reference evidence="2" key="2">
    <citation type="submission" date="2025-08" db="UniProtKB">
        <authorList>
            <consortium name="RefSeq"/>
        </authorList>
    </citation>
    <scope>IDENTIFICATION</scope>
    <source>
        <tissue evidence="2">Leaves</tissue>
    </source>
</reference>
<dbReference type="OrthoDB" id="674712at2759"/>
<dbReference type="CDD" id="cd00303">
    <property type="entry name" value="retropepsin_like"/>
    <property type="match status" value="1"/>
</dbReference>
<name>A0A6P6U7T5_COFAR</name>